<dbReference type="GeneTree" id="ENSGT00390000008432"/>
<evidence type="ECO:0000256" key="11">
    <source>
        <dbReference type="SAM" id="Phobius"/>
    </source>
</evidence>
<comment type="subunit">
    <text evidence="2">Homotrimer.</text>
</comment>
<dbReference type="InParanoid" id="A0A4W3JA24"/>
<evidence type="ECO:0000256" key="3">
    <source>
        <dbReference type="ARBA" id="ARBA00022679"/>
    </source>
</evidence>
<dbReference type="PANTHER" id="PTHR12213">
    <property type="entry name" value="CORRINOID ADENOSYLTRANSFERASE"/>
    <property type="match status" value="1"/>
</dbReference>
<dbReference type="GO" id="GO:0005524">
    <property type="term" value="F:ATP binding"/>
    <property type="evidence" value="ECO:0007669"/>
    <property type="project" value="UniProtKB-UniRule"/>
</dbReference>
<evidence type="ECO:0000256" key="4">
    <source>
        <dbReference type="ARBA" id="ARBA00022741"/>
    </source>
</evidence>
<dbReference type="Pfam" id="PF01923">
    <property type="entry name" value="Cob_adeno_trans"/>
    <property type="match status" value="1"/>
</dbReference>
<dbReference type="Ensembl" id="ENSCMIT00000036941.1">
    <property type="protein sequence ID" value="ENSCMIP00000036401.1"/>
    <property type="gene ID" value="ENSCMIG00000015377.1"/>
</dbReference>
<name>A0A4W3JA24_CALMI</name>
<evidence type="ECO:0000256" key="6">
    <source>
        <dbReference type="ARBA" id="ARBA00051988"/>
    </source>
</evidence>
<keyword evidence="14" id="KW-1185">Reference proteome</keyword>
<dbReference type="NCBIfam" id="TIGR00636">
    <property type="entry name" value="PduO_Nterm"/>
    <property type="match status" value="1"/>
</dbReference>
<dbReference type="FunFam" id="1.20.1200.10:FF:000001">
    <property type="entry name" value="Cob(I)yrinic acid a,c-diamide adenosyltransferase"/>
    <property type="match status" value="1"/>
</dbReference>
<keyword evidence="5 10" id="KW-0067">ATP-binding</keyword>
<dbReference type="STRING" id="7868.ENSCMIP00000036401"/>
<evidence type="ECO:0000256" key="2">
    <source>
        <dbReference type="ARBA" id="ARBA00011233"/>
    </source>
</evidence>
<keyword evidence="3 10" id="KW-0808">Transferase</keyword>
<evidence type="ECO:0000256" key="8">
    <source>
        <dbReference type="ARBA" id="ARBA00071654"/>
    </source>
</evidence>
<dbReference type="PANTHER" id="PTHR12213:SF0">
    <property type="entry name" value="CORRINOID ADENOSYLTRANSFERASE MMAB"/>
    <property type="match status" value="1"/>
</dbReference>
<dbReference type="InterPro" id="IPR029499">
    <property type="entry name" value="PduO-typ"/>
</dbReference>
<dbReference type="Proteomes" id="UP000314986">
    <property type="component" value="Unassembled WGS sequence"/>
</dbReference>
<evidence type="ECO:0000259" key="12">
    <source>
        <dbReference type="Pfam" id="PF01923"/>
    </source>
</evidence>
<dbReference type="GO" id="GO:0009235">
    <property type="term" value="P:cobalamin metabolic process"/>
    <property type="evidence" value="ECO:0007669"/>
    <property type="project" value="UniProtKB-ARBA"/>
</dbReference>
<reference evidence="13" key="5">
    <citation type="submission" date="2025-09" db="UniProtKB">
        <authorList>
            <consortium name="Ensembl"/>
        </authorList>
    </citation>
    <scope>IDENTIFICATION</scope>
</reference>
<reference evidence="14" key="2">
    <citation type="journal article" date="2007" name="PLoS Biol.">
        <title>Survey sequencing and comparative analysis of the elephant shark (Callorhinchus milii) genome.</title>
        <authorList>
            <person name="Venkatesh B."/>
            <person name="Kirkness E.F."/>
            <person name="Loh Y.H."/>
            <person name="Halpern A.L."/>
            <person name="Lee A.P."/>
            <person name="Johnson J."/>
            <person name="Dandona N."/>
            <person name="Viswanathan L.D."/>
            <person name="Tay A."/>
            <person name="Venter J.C."/>
            <person name="Strausberg R.L."/>
            <person name="Brenner S."/>
        </authorList>
    </citation>
    <scope>NUCLEOTIDE SEQUENCE [LARGE SCALE GENOMIC DNA]</scope>
</reference>
<evidence type="ECO:0000256" key="1">
    <source>
        <dbReference type="ARBA" id="ARBA00007487"/>
    </source>
</evidence>
<feature type="transmembrane region" description="Helical" evidence="11">
    <location>
        <begin position="6"/>
        <end position="24"/>
    </location>
</feature>
<keyword evidence="11" id="KW-0472">Membrane</keyword>
<dbReference type="Gene3D" id="1.20.1200.10">
    <property type="entry name" value="Cobalamin adenosyltransferase-like"/>
    <property type="match status" value="1"/>
</dbReference>
<dbReference type="SUPFAM" id="SSF89028">
    <property type="entry name" value="Cobalamin adenosyltransferase-like"/>
    <property type="match status" value="1"/>
</dbReference>
<accession>A0A4W3JA24</accession>
<dbReference type="AlphaFoldDB" id="A0A4W3JA24"/>
<reference evidence="13" key="4">
    <citation type="submission" date="2025-08" db="UniProtKB">
        <authorList>
            <consortium name="Ensembl"/>
        </authorList>
    </citation>
    <scope>IDENTIFICATION</scope>
</reference>
<comment type="similarity">
    <text evidence="1 10">Belongs to the Cob(I)alamin adenosyltransferase family.</text>
</comment>
<keyword evidence="4 10" id="KW-0547">Nucleotide-binding</keyword>
<dbReference type="InterPro" id="IPR036451">
    <property type="entry name" value="CblAdoTrfase-like_sf"/>
</dbReference>
<dbReference type="InterPro" id="IPR016030">
    <property type="entry name" value="CblAdoTrfase-like"/>
</dbReference>
<reference evidence="14" key="3">
    <citation type="journal article" date="2014" name="Nature">
        <title>Elephant shark genome provides unique insights into gnathostome evolution.</title>
        <authorList>
            <consortium name="International Elephant Shark Genome Sequencing Consortium"/>
            <person name="Venkatesh B."/>
            <person name="Lee A.P."/>
            <person name="Ravi V."/>
            <person name="Maurya A.K."/>
            <person name="Lian M.M."/>
            <person name="Swann J.B."/>
            <person name="Ohta Y."/>
            <person name="Flajnik M.F."/>
            <person name="Sutoh Y."/>
            <person name="Kasahara M."/>
            <person name="Hoon S."/>
            <person name="Gangu V."/>
            <person name="Roy S.W."/>
            <person name="Irimia M."/>
            <person name="Korzh V."/>
            <person name="Kondrychyn I."/>
            <person name="Lim Z.W."/>
            <person name="Tay B.H."/>
            <person name="Tohari S."/>
            <person name="Kong K.W."/>
            <person name="Ho S."/>
            <person name="Lorente-Galdos B."/>
            <person name="Quilez J."/>
            <person name="Marques-Bonet T."/>
            <person name="Raney B.J."/>
            <person name="Ingham P.W."/>
            <person name="Tay A."/>
            <person name="Hillier L.W."/>
            <person name="Minx P."/>
            <person name="Boehm T."/>
            <person name="Wilson R.K."/>
            <person name="Brenner S."/>
            <person name="Warren W.C."/>
        </authorList>
    </citation>
    <scope>NUCLEOTIDE SEQUENCE [LARGE SCALE GENOMIC DNA]</scope>
</reference>
<evidence type="ECO:0000256" key="7">
    <source>
        <dbReference type="ARBA" id="ARBA00056747"/>
    </source>
</evidence>
<evidence type="ECO:0000256" key="9">
    <source>
        <dbReference type="ARBA" id="ARBA00075216"/>
    </source>
</evidence>
<feature type="domain" description="Cobalamin adenosyltransferase-like" evidence="12">
    <location>
        <begin position="164"/>
        <end position="333"/>
    </location>
</feature>
<comment type="function">
    <text evidence="7">Converts cob(I)alamin to adenosylcobalamin (adenosylcob(III)alamin), a coenzyme for methylmalonyl-CoA mutase, therefore participates in the final step of the vitamin B12 conversion. Generates adenosylcobalamin (AdoCbl) and directly delivers the cofactor to MUT in a transfer that is stimulated by ATP-binding to MMAB and gated by MMAA.</text>
</comment>
<sequence>ATGLHIIIIIIIIIIVDYIFFPPGRDSYRPPRKSGRAARPTAGERRRYRAGAPFSCGGRKFAEGFARPVPPGNRTLALRGERSDRYAPGTPCSLARFLNRPLQAGSATTLDARVNFWQNLLWNSVPQIPISSTRASLLLGKANELHHVFCSSDARKRKSKTPKIYTKTGDKGFSSTFTGERRPKDDPVFEALGTTDELTSAIGLAREFALEKGHTFVEELDKIQCVLQDVASNVATPISSARDSHLKRTTFSEKPVMELEEWIDRYTQQLPPLTNFILPSGGRSSAALHLARAICRRAERSVCPIVQAGETDPNTAKYLNRLSDFLFTVARYAAEKEGNKEQVYRRTE</sequence>
<keyword evidence="11" id="KW-0812">Transmembrane</keyword>
<evidence type="ECO:0000313" key="14">
    <source>
        <dbReference type="Proteomes" id="UP000314986"/>
    </source>
</evidence>
<organism evidence="13 14">
    <name type="scientific">Callorhinchus milii</name>
    <name type="common">Ghost shark</name>
    <dbReference type="NCBI Taxonomy" id="7868"/>
    <lineage>
        <taxon>Eukaryota</taxon>
        <taxon>Metazoa</taxon>
        <taxon>Chordata</taxon>
        <taxon>Craniata</taxon>
        <taxon>Vertebrata</taxon>
        <taxon>Chondrichthyes</taxon>
        <taxon>Holocephali</taxon>
        <taxon>Chimaeriformes</taxon>
        <taxon>Callorhinchidae</taxon>
        <taxon>Callorhinchus</taxon>
    </lineage>
</organism>
<keyword evidence="11" id="KW-1133">Transmembrane helix</keyword>
<reference evidence="14" key="1">
    <citation type="journal article" date="2006" name="Science">
        <title>Ancient noncoding elements conserved in the human genome.</title>
        <authorList>
            <person name="Venkatesh B."/>
            <person name="Kirkness E.F."/>
            <person name="Loh Y.H."/>
            <person name="Halpern A.L."/>
            <person name="Lee A.P."/>
            <person name="Johnson J."/>
            <person name="Dandona N."/>
            <person name="Viswanathan L.D."/>
            <person name="Tay A."/>
            <person name="Venter J.C."/>
            <person name="Strausberg R.L."/>
            <person name="Brenner S."/>
        </authorList>
    </citation>
    <scope>NUCLEOTIDE SEQUENCE [LARGE SCALE GENOMIC DNA]</scope>
</reference>
<evidence type="ECO:0000256" key="5">
    <source>
        <dbReference type="ARBA" id="ARBA00022840"/>
    </source>
</evidence>
<proteinExistence type="inferred from homology"/>
<comment type="catalytic activity">
    <reaction evidence="6">
        <text>cob(I)alamin-[corrinoid adenosyltransferase] + ATP = apo-[corrinoid adenosyltransferase] + adenosylcob(III)alamin + triphosphate</text>
        <dbReference type="Rhea" id="RHEA:56796"/>
        <dbReference type="Rhea" id="RHEA-COMP:14743"/>
        <dbReference type="Rhea" id="RHEA-COMP:14744"/>
        <dbReference type="ChEBI" id="CHEBI:18036"/>
        <dbReference type="ChEBI" id="CHEBI:18408"/>
        <dbReference type="ChEBI" id="CHEBI:30616"/>
        <dbReference type="ChEBI" id="CHEBI:60488"/>
        <dbReference type="ChEBI" id="CHEBI:83228"/>
    </reaction>
    <physiologicalReaction direction="left-to-right" evidence="6">
        <dbReference type="Rhea" id="RHEA:56797"/>
    </physiologicalReaction>
</comment>
<evidence type="ECO:0000256" key="10">
    <source>
        <dbReference type="RuleBase" id="RU366026"/>
    </source>
</evidence>
<protein>
    <recommendedName>
        <fullName evidence="8">Corrinoid adenosyltransferase MMAB</fullName>
    </recommendedName>
    <alternativeName>
        <fullName evidence="9">ATP:co(I)rrinoid adenosyltransferase MMAB</fullName>
    </alternativeName>
</protein>
<dbReference type="GO" id="GO:0008817">
    <property type="term" value="F:corrinoid adenosyltransferase activity"/>
    <property type="evidence" value="ECO:0007669"/>
    <property type="project" value="TreeGrafter"/>
</dbReference>
<evidence type="ECO:0000313" key="13">
    <source>
        <dbReference type="Ensembl" id="ENSCMIP00000036401.1"/>
    </source>
</evidence>